<dbReference type="PANTHER" id="PTHR33055:SF15">
    <property type="entry name" value="TRANSPOSASE-RELATED"/>
    <property type="match status" value="1"/>
</dbReference>
<keyword evidence="4" id="KW-1185">Reference proteome</keyword>
<evidence type="ECO:0000313" key="3">
    <source>
        <dbReference type="EMBL" id="RDK05074.1"/>
    </source>
</evidence>
<dbReference type="EMBL" id="QKWJ01000117">
    <property type="protein sequence ID" value="RDK05074.1"/>
    <property type="molecule type" value="Genomic_DNA"/>
</dbReference>
<dbReference type="AlphaFoldDB" id="A0A370NHM5"/>
<dbReference type="InterPro" id="IPR003346">
    <property type="entry name" value="Transposase_20"/>
</dbReference>
<organism evidence="3 4">
    <name type="scientific">Cupriavidus lacunae</name>
    <dbReference type="NCBI Taxonomy" id="2666307"/>
    <lineage>
        <taxon>Bacteria</taxon>
        <taxon>Pseudomonadati</taxon>
        <taxon>Pseudomonadota</taxon>
        <taxon>Betaproteobacteria</taxon>
        <taxon>Burkholderiales</taxon>
        <taxon>Burkholderiaceae</taxon>
        <taxon>Cupriavidus</taxon>
    </lineage>
</organism>
<sequence length="424" mass="46504">MKVAWAVLWGGDGGDAVLLPAPRCAGLDVHKDTIVACVRCVSTPVHHEVRSFDSTTTGLLALADWLALHGCTHVAMEATGVYWKPVWHILEGNFELVLANAQHIRNVPGRKTDVNDAMWIADLLAHGLIRSSFVQPAAIQELRDLTRTRKQLVREISQHSLRIQKVLEDANLKLGSVLSDVLGHSGRAMLKAIVDGEKDPERLAALAQGNARKKHAELREALNGRITEHHRTMLKLHLDIIGALEHSLAELDAVVGKALAPIQQRARLLTTIPGVSNLTAQVLLAEIGVDKTRFPDAGHLVSWAGLCPRNDESAGKRRSTRVRKSGTWLKTALVTAAWAAIRVKTSYLHAQFLRLKARRGAKKAILAVAASMLTAAYHMLRDGTEYADLGPDYFNRHDANKTIRRLLKRLADLGCDVDPIAHAV</sequence>
<feature type="domain" description="Transposase IS116/IS110/IS902 C-terminal" evidence="2">
    <location>
        <begin position="266"/>
        <end position="350"/>
    </location>
</feature>
<evidence type="ECO:0000259" key="2">
    <source>
        <dbReference type="Pfam" id="PF02371"/>
    </source>
</evidence>
<comment type="caution">
    <text evidence="3">The sequence shown here is derived from an EMBL/GenBank/DDBJ whole genome shotgun (WGS) entry which is preliminary data.</text>
</comment>
<dbReference type="Proteomes" id="UP000255165">
    <property type="component" value="Unassembled WGS sequence"/>
</dbReference>
<dbReference type="PANTHER" id="PTHR33055">
    <property type="entry name" value="TRANSPOSASE FOR INSERTION SEQUENCE ELEMENT IS1111A"/>
    <property type="match status" value="1"/>
</dbReference>
<evidence type="ECO:0000259" key="1">
    <source>
        <dbReference type="Pfam" id="PF01548"/>
    </source>
</evidence>
<dbReference type="InterPro" id="IPR002525">
    <property type="entry name" value="Transp_IS110-like_N"/>
</dbReference>
<dbReference type="Pfam" id="PF02371">
    <property type="entry name" value="Transposase_20"/>
    <property type="match status" value="1"/>
</dbReference>
<dbReference type="GO" id="GO:0003677">
    <property type="term" value="F:DNA binding"/>
    <property type="evidence" value="ECO:0007669"/>
    <property type="project" value="InterPro"/>
</dbReference>
<name>A0A370NHM5_9BURK</name>
<gene>
    <name evidence="3" type="ORF">DN412_39120</name>
</gene>
<dbReference type="Pfam" id="PF01548">
    <property type="entry name" value="DEDD_Tnp_IS110"/>
    <property type="match status" value="1"/>
</dbReference>
<dbReference type="InterPro" id="IPR047650">
    <property type="entry name" value="Transpos_IS110"/>
</dbReference>
<accession>A0A370NHM5</accession>
<dbReference type="GO" id="GO:0006313">
    <property type="term" value="P:DNA transposition"/>
    <property type="evidence" value="ECO:0007669"/>
    <property type="project" value="InterPro"/>
</dbReference>
<dbReference type="NCBIfam" id="NF033542">
    <property type="entry name" value="transpos_IS110"/>
    <property type="match status" value="1"/>
</dbReference>
<evidence type="ECO:0000313" key="4">
    <source>
        <dbReference type="Proteomes" id="UP000255165"/>
    </source>
</evidence>
<feature type="domain" description="Transposase IS110-like N-terminal" evidence="1">
    <location>
        <begin position="25"/>
        <end position="169"/>
    </location>
</feature>
<reference evidence="4" key="1">
    <citation type="submission" date="2018-06" db="EMBL/GenBank/DDBJ databases">
        <authorList>
            <person name="Feng T."/>
            <person name="Jeon C.O."/>
        </authorList>
    </citation>
    <scope>NUCLEOTIDE SEQUENCE [LARGE SCALE GENOMIC DNA]</scope>
    <source>
        <strain evidence="4">S23</strain>
    </source>
</reference>
<proteinExistence type="predicted"/>
<protein>
    <submittedName>
        <fullName evidence="3">IS110 family transposase</fullName>
    </submittedName>
</protein>
<dbReference type="GO" id="GO:0004803">
    <property type="term" value="F:transposase activity"/>
    <property type="evidence" value="ECO:0007669"/>
    <property type="project" value="InterPro"/>
</dbReference>